<comment type="subcellular location">
    <subcellularLocation>
        <location evidence="1">Nucleus</location>
    </subcellularLocation>
</comment>
<feature type="region of interest" description="Disordered" evidence="6">
    <location>
        <begin position="165"/>
        <end position="190"/>
    </location>
</feature>
<dbReference type="SUPFAM" id="SSF101941">
    <property type="entry name" value="NAC domain"/>
    <property type="match status" value="1"/>
</dbReference>
<accession>A0A2N9H5G7</accession>
<feature type="domain" description="NAC" evidence="7">
    <location>
        <begin position="6"/>
        <end position="140"/>
    </location>
</feature>
<dbReference type="InterPro" id="IPR036093">
    <property type="entry name" value="NAC_dom_sf"/>
</dbReference>
<dbReference type="EMBL" id="OIVN01002835">
    <property type="protein sequence ID" value="SPD06804.1"/>
    <property type="molecule type" value="Genomic_DNA"/>
</dbReference>
<dbReference type="GO" id="GO:0006355">
    <property type="term" value="P:regulation of DNA-templated transcription"/>
    <property type="evidence" value="ECO:0007669"/>
    <property type="project" value="InterPro"/>
</dbReference>
<evidence type="ECO:0000256" key="1">
    <source>
        <dbReference type="ARBA" id="ARBA00004123"/>
    </source>
</evidence>
<dbReference type="PROSITE" id="PS51005">
    <property type="entry name" value="NAC"/>
    <property type="match status" value="1"/>
</dbReference>
<keyword evidence="3" id="KW-0238">DNA-binding</keyword>
<evidence type="ECO:0000256" key="6">
    <source>
        <dbReference type="SAM" id="MobiDB-lite"/>
    </source>
</evidence>
<name>A0A2N9H5G7_FAGSY</name>
<sequence>MSPPTASPPDNIKPNCTAVEVIWYLYKFIHGATLPGNVLDEYNPHHLKPENLPGGVWFFIYSVVDGDNEDGFWKTKGEPCKIDSDSMTIGWITTLEFYEGQAPHERKTKWVMQEYRISQGGWCEGSNVKETGSLCKVFLDGEQSQNHGNQLNLGSTVTASANHIDPTRSIVPNSDNSIGQSSRSQPQGIEDEDDDILAWALTESSRDYQHQNLPGVDHPPQDDYMELLDLENQVSSPSSSESSCVTISSDECFDSLALLQDLEPENNQKDADCKFSVSAPVKPNEVVVLPVTSGPLISDKEKMLTPSDILKTDNDILKNASGNRKPNIRNEGSSSNSLNVMPPFNSHIVAADGENNAGRKKNFWKYLCFWSF</sequence>
<dbReference type="InterPro" id="IPR003441">
    <property type="entry name" value="NAC-dom"/>
</dbReference>
<feature type="compositionally biased region" description="Polar residues" evidence="6">
    <location>
        <begin position="170"/>
        <end position="187"/>
    </location>
</feature>
<evidence type="ECO:0000256" key="4">
    <source>
        <dbReference type="ARBA" id="ARBA00023163"/>
    </source>
</evidence>
<dbReference type="Gene3D" id="2.170.150.80">
    <property type="entry name" value="NAC domain"/>
    <property type="match status" value="1"/>
</dbReference>
<evidence type="ECO:0000256" key="2">
    <source>
        <dbReference type="ARBA" id="ARBA00023015"/>
    </source>
</evidence>
<keyword evidence="5" id="KW-0539">Nucleus</keyword>
<dbReference type="AlphaFoldDB" id="A0A2N9H5G7"/>
<organism evidence="8">
    <name type="scientific">Fagus sylvatica</name>
    <name type="common">Beechnut</name>
    <dbReference type="NCBI Taxonomy" id="28930"/>
    <lineage>
        <taxon>Eukaryota</taxon>
        <taxon>Viridiplantae</taxon>
        <taxon>Streptophyta</taxon>
        <taxon>Embryophyta</taxon>
        <taxon>Tracheophyta</taxon>
        <taxon>Spermatophyta</taxon>
        <taxon>Magnoliopsida</taxon>
        <taxon>eudicotyledons</taxon>
        <taxon>Gunneridae</taxon>
        <taxon>Pentapetalae</taxon>
        <taxon>rosids</taxon>
        <taxon>fabids</taxon>
        <taxon>Fagales</taxon>
        <taxon>Fagaceae</taxon>
        <taxon>Fagus</taxon>
    </lineage>
</organism>
<evidence type="ECO:0000313" key="8">
    <source>
        <dbReference type="EMBL" id="SPD06804.1"/>
    </source>
</evidence>
<evidence type="ECO:0000256" key="3">
    <source>
        <dbReference type="ARBA" id="ARBA00023125"/>
    </source>
</evidence>
<evidence type="ECO:0000259" key="7">
    <source>
        <dbReference type="PROSITE" id="PS51005"/>
    </source>
</evidence>
<dbReference type="GO" id="GO:0005634">
    <property type="term" value="C:nucleus"/>
    <property type="evidence" value="ECO:0007669"/>
    <property type="project" value="UniProtKB-SubCell"/>
</dbReference>
<gene>
    <name evidence="8" type="ORF">FSB_LOCUS34686</name>
</gene>
<proteinExistence type="predicted"/>
<dbReference type="Pfam" id="PF02365">
    <property type="entry name" value="NAM"/>
    <property type="match status" value="1"/>
</dbReference>
<keyword evidence="4" id="KW-0804">Transcription</keyword>
<keyword evidence="2" id="KW-0805">Transcription regulation</keyword>
<protein>
    <recommendedName>
        <fullName evidence="7">NAC domain-containing protein</fullName>
    </recommendedName>
</protein>
<evidence type="ECO:0000256" key="5">
    <source>
        <dbReference type="ARBA" id="ARBA00023242"/>
    </source>
</evidence>
<dbReference type="GO" id="GO:0003677">
    <property type="term" value="F:DNA binding"/>
    <property type="evidence" value="ECO:0007669"/>
    <property type="project" value="UniProtKB-KW"/>
</dbReference>
<reference evidence="8" key="1">
    <citation type="submission" date="2018-02" db="EMBL/GenBank/DDBJ databases">
        <authorList>
            <person name="Cohen D.B."/>
            <person name="Kent A.D."/>
        </authorList>
    </citation>
    <scope>NUCLEOTIDE SEQUENCE</scope>
</reference>
<dbReference type="PANTHER" id="PTHR31989">
    <property type="entry name" value="NAC DOMAIN-CONTAINING PROTEIN 82-RELATED"/>
    <property type="match status" value="1"/>
</dbReference>